<dbReference type="GO" id="GO:0015297">
    <property type="term" value="F:antiporter activity"/>
    <property type="evidence" value="ECO:0007669"/>
    <property type="project" value="InterPro"/>
</dbReference>
<evidence type="ECO:0000256" key="8">
    <source>
        <dbReference type="ARBA" id="ARBA00023136"/>
    </source>
</evidence>
<name>A0A396ISB1_MEDTR</name>
<organism evidence="13 14">
    <name type="scientific">Medicago truncatula</name>
    <name type="common">Barrel medic</name>
    <name type="synonym">Medicago tribuloides</name>
    <dbReference type="NCBI Taxonomy" id="3880"/>
    <lineage>
        <taxon>Eukaryota</taxon>
        <taxon>Viridiplantae</taxon>
        <taxon>Streptophyta</taxon>
        <taxon>Embryophyta</taxon>
        <taxon>Tracheophyta</taxon>
        <taxon>Spermatophyta</taxon>
        <taxon>Magnoliopsida</taxon>
        <taxon>eudicotyledons</taxon>
        <taxon>Gunneridae</taxon>
        <taxon>Pentapetalae</taxon>
        <taxon>rosids</taxon>
        <taxon>fabids</taxon>
        <taxon>Fabales</taxon>
        <taxon>Fabaceae</taxon>
        <taxon>Papilionoideae</taxon>
        <taxon>50 kb inversion clade</taxon>
        <taxon>NPAAA clade</taxon>
        <taxon>Hologalegina</taxon>
        <taxon>IRL clade</taxon>
        <taxon>Trifolieae</taxon>
        <taxon>Medicago</taxon>
    </lineage>
</organism>
<comment type="caution">
    <text evidence="13">The sequence shown here is derived from an EMBL/GenBank/DDBJ whole genome shotgun (WGS) entry which is preliminary data.</text>
</comment>
<protein>
    <submittedName>
        <fullName evidence="13">Putative cation/H+ exchanger</fullName>
    </submittedName>
</protein>
<keyword evidence="11" id="KW-0732">Signal</keyword>
<feature type="domain" description="Cation/H+ exchanger transmembrane" evidence="12">
    <location>
        <begin position="103"/>
        <end position="473"/>
    </location>
</feature>
<evidence type="ECO:0000313" key="14">
    <source>
        <dbReference type="Proteomes" id="UP000265566"/>
    </source>
</evidence>
<dbReference type="GO" id="GO:1902600">
    <property type="term" value="P:proton transmembrane transport"/>
    <property type="evidence" value="ECO:0007669"/>
    <property type="project" value="InterPro"/>
</dbReference>
<evidence type="ECO:0000256" key="2">
    <source>
        <dbReference type="ARBA" id="ARBA00022448"/>
    </source>
</evidence>
<dbReference type="Proteomes" id="UP000265566">
    <property type="component" value="Chromosome 3"/>
</dbReference>
<dbReference type="PANTHER" id="PTHR32468:SF108">
    <property type="entry name" value="CATION_H(+) ANTIPORTER 15-LIKE"/>
    <property type="match status" value="1"/>
</dbReference>
<evidence type="ECO:0000256" key="10">
    <source>
        <dbReference type="SAM" id="Phobius"/>
    </source>
</evidence>
<dbReference type="InterPro" id="IPR006153">
    <property type="entry name" value="Cation/H_exchanger_TM"/>
</dbReference>
<feature type="transmembrane region" description="Helical" evidence="10">
    <location>
        <begin position="115"/>
        <end position="132"/>
    </location>
</feature>
<keyword evidence="8 10" id="KW-0472">Membrane</keyword>
<evidence type="ECO:0000256" key="7">
    <source>
        <dbReference type="ARBA" id="ARBA00023065"/>
    </source>
</evidence>
<dbReference type="GO" id="GO:0006813">
    <property type="term" value="P:potassium ion transport"/>
    <property type="evidence" value="ECO:0007669"/>
    <property type="project" value="UniProtKB-KW"/>
</dbReference>
<dbReference type="PANTHER" id="PTHR32468">
    <property type="entry name" value="CATION/H + ANTIPORTER"/>
    <property type="match status" value="1"/>
</dbReference>
<evidence type="ECO:0000256" key="4">
    <source>
        <dbReference type="ARBA" id="ARBA00022692"/>
    </source>
</evidence>
<reference evidence="14" key="1">
    <citation type="journal article" date="2018" name="Nat. Plants">
        <title>Whole-genome landscape of Medicago truncatula symbiotic genes.</title>
        <authorList>
            <person name="Pecrix Y."/>
            <person name="Staton S.E."/>
            <person name="Sallet E."/>
            <person name="Lelandais-Briere C."/>
            <person name="Moreau S."/>
            <person name="Carrere S."/>
            <person name="Blein T."/>
            <person name="Jardinaud M.F."/>
            <person name="Latrasse D."/>
            <person name="Zouine M."/>
            <person name="Zahm M."/>
            <person name="Kreplak J."/>
            <person name="Mayjonade B."/>
            <person name="Satge C."/>
            <person name="Perez M."/>
            <person name="Cauet S."/>
            <person name="Marande W."/>
            <person name="Chantry-Darmon C."/>
            <person name="Lopez-Roques C."/>
            <person name="Bouchez O."/>
            <person name="Berard A."/>
            <person name="Debelle F."/>
            <person name="Munos S."/>
            <person name="Bendahmane A."/>
            <person name="Berges H."/>
            <person name="Niebel A."/>
            <person name="Buitink J."/>
            <person name="Frugier F."/>
            <person name="Benhamed M."/>
            <person name="Crespi M."/>
            <person name="Gouzy J."/>
            <person name="Gamas P."/>
        </authorList>
    </citation>
    <scope>NUCLEOTIDE SEQUENCE [LARGE SCALE GENOMIC DNA]</scope>
    <source>
        <strain evidence="14">cv. Jemalong A17</strain>
    </source>
</reference>
<feature type="transmembrane region" description="Helical" evidence="10">
    <location>
        <begin position="367"/>
        <end position="384"/>
    </location>
</feature>
<evidence type="ECO:0000256" key="11">
    <source>
        <dbReference type="SAM" id="SignalP"/>
    </source>
</evidence>
<keyword evidence="2" id="KW-0813">Transport</keyword>
<feature type="transmembrane region" description="Helical" evidence="10">
    <location>
        <begin position="276"/>
        <end position="297"/>
    </location>
</feature>
<feature type="signal peptide" evidence="11">
    <location>
        <begin position="1"/>
        <end position="28"/>
    </location>
</feature>
<feature type="chain" id="PRO_5017277882" evidence="11">
    <location>
        <begin position="29"/>
        <end position="874"/>
    </location>
</feature>
<keyword evidence="3" id="KW-0633">Potassium transport</keyword>
<feature type="transmembrane region" description="Helical" evidence="10">
    <location>
        <begin position="460"/>
        <end position="479"/>
    </location>
</feature>
<dbReference type="Pfam" id="PF00999">
    <property type="entry name" value="Na_H_Exchanger"/>
    <property type="match status" value="1"/>
</dbReference>
<keyword evidence="5" id="KW-0630">Potassium</keyword>
<evidence type="ECO:0000256" key="6">
    <source>
        <dbReference type="ARBA" id="ARBA00022989"/>
    </source>
</evidence>
<keyword evidence="4 10" id="KW-0812">Transmembrane</keyword>
<comment type="subcellular location">
    <subcellularLocation>
        <location evidence="1">Membrane</location>
        <topology evidence="1">Multi-pass membrane protein</topology>
    </subcellularLocation>
</comment>
<dbReference type="EMBL" id="PSQE01000003">
    <property type="protein sequence ID" value="RHN68462.1"/>
    <property type="molecule type" value="Genomic_DNA"/>
</dbReference>
<feature type="transmembrane region" description="Helical" evidence="10">
    <location>
        <begin position="181"/>
        <end position="203"/>
    </location>
</feature>
<dbReference type="InterPro" id="IPR050794">
    <property type="entry name" value="CPA2_transporter"/>
</dbReference>
<feature type="transmembrane region" description="Helical" evidence="10">
    <location>
        <begin position="318"/>
        <end position="347"/>
    </location>
</feature>
<keyword evidence="6 10" id="KW-1133">Transmembrane helix</keyword>
<feature type="transmembrane region" description="Helical" evidence="10">
    <location>
        <begin position="85"/>
        <end position="108"/>
    </location>
</feature>
<proteinExistence type="inferred from homology"/>
<evidence type="ECO:0000256" key="1">
    <source>
        <dbReference type="ARBA" id="ARBA00004141"/>
    </source>
</evidence>
<dbReference type="AlphaFoldDB" id="A0A396ISB1"/>
<evidence type="ECO:0000259" key="12">
    <source>
        <dbReference type="Pfam" id="PF00999"/>
    </source>
</evidence>
<sequence length="874" mass="98266">MFYIYEDIICLLPPFFLLKCLCLHLLNAQTQERNIFFVSINLLNKIHSTHTHIMSHDNKPFEVCFKNNRTVGSLGVWIGDNPLDFVLPVTLCQIILYFMFSRVLYCLLRPLQTPRFICSVLGGVLLGPTFLGRNETLFKTLYPLKQSTFLTSLAKIGASYFVFIYALKLDVTMTLKAAKRCWRFGVIPFLASFISTSILLKMYTPNGSSKTGSAYSIPNVFTVTSFAVVSQALTELNLMSTELGQIALSSAMITEMMQWVTITLQIQVKTMKFKNIFFAFIALGLCVLYILSFFFIVRPMARFIIQRTPIGKPLKEIYVVFVLLGVLIMVAISDALGLHFVIGPILFGLAMPNGPPLATTIVEKSELIVQELLMPFFFSYIGITTNLKGIAKNWKVVFVFQSILFVGFLAKVLACVFVAPTYNMRRKHGFVLGLILNIKGIMELIFFARQRNTLVINNEVYSQMVLYVVVMTGICIPLIKNMYKHGSRVTMVRSIHDGGVRTIQNTPENSEFNIICCMHNDNNVHSMIGLLEVCNPTQKSPLCVHVIHLTELLGKSTPILLPIKMKNQKALSIHYPTSSHILRAFENYSKNSEGPVTIHSYINVSPYNSMHEAICNLAEDKLVPLLIIPFHENDKSTSSDIVITSIRDLSINFQARAQCTVGILVDRNSRISMSTTKLSFNVAIFFIGGQDDREALALGIRMLDRPNTSVTLFCFIVHNNENNINNSGDVKFKIDDGEEEDETLENMLDESLIDEFKGKKLNIDNVVCHEIVVEGYTQLLEALRGLGNENYDLVMVGKRHNIGDLTDEEMTNFMENANLLGVFGEMLSSTEFCNGKVPILVLQCGEKKVNHFGKLSSLVNDGSHRKKLSLNALF</sequence>
<dbReference type="Gene3D" id="1.20.1530.20">
    <property type="match status" value="1"/>
</dbReference>
<accession>A0A396ISB1</accession>
<evidence type="ECO:0000256" key="5">
    <source>
        <dbReference type="ARBA" id="ARBA00022958"/>
    </source>
</evidence>
<keyword evidence="7" id="KW-0406">Ion transport</keyword>
<evidence type="ECO:0000256" key="3">
    <source>
        <dbReference type="ARBA" id="ARBA00022538"/>
    </source>
</evidence>
<evidence type="ECO:0000313" key="13">
    <source>
        <dbReference type="EMBL" id="RHN68462.1"/>
    </source>
</evidence>
<comment type="similarity">
    <text evidence="9">Belongs to the monovalent cation:proton antiporter 2 (CPA2) transporter (TC 2.A.37) family. CHX (TC 2.A.37.4) subfamily.</text>
</comment>
<evidence type="ECO:0000256" key="9">
    <source>
        <dbReference type="ARBA" id="ARBA00038341"/>
    </source>
</evidence>
<gene>
    <name evidence="13" type="ORF">MtrunA17_Chr3g0114191</name>
</gene>
<dbReference type="Gramene" id="rna16823">
    <property type="protein sequence ID" value="RHN68462.1"/>
    <property type="gene ID" value="gene16823"/>
</dbReference>
<feature type="transmembrane region" description="Helical" evidence="10">
    <location>
        <begin position="152"/>
        <end position="169"/>
    </location>
</feature>
<dbReference type="InterPro" id="IPR038770">
    <property type="entry name" value="Na+/solute_symporter_sf"/>
</dbReference>
<feature type="transmembrane region" description="Helical" evidence="10">
    <location>
        <begin position="428"/>
        <end position="448"/>
    </location>
</feature>
<dbReference type="GO" id="GO:0016020">
    <property type="term" value="C:membrane"/>
    <property type="evidence" value="ECO:0007669"/>
    <property type="project" value="UniProtKB-SubCell"/>
</dbReference>
<feature type="transmembrane region" description="Helical" evidence="10">
    <location>
        <begin position="396"/>
        <end position="422"/>
    </location>
</feature>